<dbReference type="SUPFAM" id="SSF56112">
    <property type="entry name" value="Protein kinase-like (PK-like)"/>
    <property type="match status" value="1"/>
</dbReference>
<dbReference type="SMART" id="SM00220">
    <property type="entry name" value="S_TKc"/>
    <property type="match status" value="1"/>
</dbReference>
<dbReference type="Gene3D" id="1.10.510.10">
    <property type="entry name" value="Transferase(Phosphotransferase) domain 1"/>
    <property type="match status" value="1"/>
</dbReference>
<evidence type="ECO:0000313" key="3">
    <source>
        <dbReference type="EMBL" id="KAF7354977.1"/>
    </source>
</evidence>
<name>A0A8H6Y9A5_9AGAR</name>
<dbReference type="GO" id="GO:0004674">
    <property type="term" value="F:protein serine/threonine kinase activity"/>
    <property type="evidence" value="ECO:0007669"/>
    <property type="project" value="TreeGrafter"/>
</dbReference>
<dbReference type="InterPro" id="IPR000719">
    <property type="entry name" value="Prot_kinase_dom"/>
</dbReference>
<dbReference type="PROSITE" id="PS00108">
    <property type="entry name" value="PROTEIN_KINASE_ST"/>
    <property type="match status" value="1"/>
</dbReference>
<dbReference type="InterPro" id="IPR011009">
    <property type="entry name" value="Kinase-like_dom_sf"/>
</dbReference>
<feature type="compositionally biased region" description="Pro residues" evidence="1">
    <location>
        <begin position="106"/>
        <end position="117"/>
    </location>
</feature>
<feature type="region of interest" description="Disordered" evidence="1">
    <location>
        <begin position="1056"/>
        <end position="1076"/>
    </location>
</feature>
<proteinExistence type="predicted"/>
<dbReference type="InterPro" id="IPR001245">
    <property type="entry name" value="Ser-Thr/Tyr_kinase_cat_dom"/>
</dbReference>
<dbReference type="PROSITE" id="PS50011">
    <property type="entry name" value="PROTEIN_KINASE_DOM"/>
    <property type="match status" value="1"/>
</dbReference>
<accession>A0A8H6Y9A5</accession>
<feature type="compositionally biased region" description="Low complexity" evidence="1">
    <location>
        <begin position="1059"/>
        <end position="1076"/>
    </location>
</feature>
<keyword evidence="4" id="KW-1185">Reference proteome</keyword>
<sequence length="1076" mass="118909">MATSGTHALSLQEATRNSTAAWQRDLATLFQNAKDRFPDVMWELSSEPEEGGNSSGGSEVVWGAQGCVAAIVYARAPPSFETRYFSLQPSDGLGASTMSLDIPRTSPSPSPLGPASPAPSTIGGITRLATSNNPALLSNELEYLTSLDGEELRIDKLRKDLFYMWRSRLYSDVRVALAMNGPAAPAGRRRRRARAADTRLLITPLHPRLAFAPLSSSLSSSLLTSTYEPLTLSLPSPPFTPASMHFTLGFLYTGILAFSHRTYDLSTALALLLSSNYLQLPTLYAEVQARIISEMAHGLFHAAFPFAAYEELTKGVWRAGGCTCRKCASRVPRILEYSRRPDVQDPVLERGTRRALVGLFGTGWCTSEFAALPAKLQASALKGLAKRTTPANALRILWAAEAALARLSPMVDPWVDVVRPLIESGRTQVDSVLGNQTAEVFGEADWTQLMHTADERSEDGERVNWAMRGVVRGLKESNAGRVYQVPSSTSSSSHTPTRPRAGAAPNEFSPQPLPSQTSYVRMQVEQARMDTLTWLKRGGPDRVDRVAREGGFDGVEAWAVREIADYPSGLLDDIHRGPWFEIHRNLISYVLHTVESCDGPSNEIIQLSKQWAEWDGLTSLANYRSVVQILLGYLTKSSNLNHDSAINLSNRLSADVSCVLQQMNSILSNRTTYKHFLTCRGAAAQRLLDLLQELLDSPHEPSAPFARALFSKALLRLSGECELHPTCFTLTGLEKLGQQVAGGGFGDIWKGLVGGQIVAVKSMRQFADDDVKIMAKKLGREALIWRQLSHPNLLPFFGLYMLDNRLCLISPWMENGHLKHFLSTAPHHIGRASLVADVAMGLEYLHSKNVVHGDLKTLNILVTPSGRACITDFGLSTIIDELSLELTFSSRSGRAGTVRYQAPELLKNESPNHYGSDVYAFACVSYEILTGKAPYFELTNDAAIILKVVYEEVRPSRLEVISPDFWLLLEDCWHQQIDKRPSTTAISRRLSKRSIGREIIGSLPDWNDTYSARFRRSVQEWPVLPSVDEIERRILSKTTTVDVSALLVPPLDVHEDQAETTIPPDEEIPWIPDENH</sequence>
<organism evidence="3 4">
    <name type="scientific">Mycena sanguinolenta</name>
    <dbReference type="NCBI Taxonomy" id="230812"/>
    <lineage>
        <taxon>Eukaryota</taxon>
        <taxon>Fungi</taxon>
        <taxon>Dikarya</taxon>
        <taxon>Basidiomycota</taxon>
        <taxon>Agaricomycotina</taxon>
        <taxon>Agaricomycetes</taxon>
        <taxon>Agaricomycetidae</taxon>
        <taxon>Agaricales</taxon>
        <taxon>Marasmiineae</taxon>
        <taxon>Mycenaceae</taxon>
        <taxon>Mycena</taxon>
    </lineage>
</organism>
<evidence type="ECO:0000256" key="1">
    <source>
        <dbReference type="SAM" id="MobiDB-lite"/>
    </source>
</evidence>
<dbReference type="PANTHER" id="PTHR44329">
    <property type="entry name" value="SERINE/THREONINE-PROTEIN KINASE TNNI3K-RELATED"/>
    <property type="match status" value="1"/>
</dbReference>
<reference evidence="3" key="1">
    <citation type="submission" date="2020-05" db="EMBL/GenBank/DDBJ databases">
        <title>Mycena genomes resolve the evolution of fungal bioluminescence.</title>
        <authorList>
            <person name="Tsai I.J."/>
        </authorList>
    </citation>
    <scope>NUCLEOTIDE SEQUENCE</scope>
    <source>
        <strain evidence="3">160909Yilan</strain>
    </source>
</reference>
<feature type="domain" description="Protein kinase" evidence="2">
    <location>
        <begin position="734"/>
        <end position="1000"/>
    </location>
</feature>
<dbReference type="InterPro" id="IPR051681">
    <property type="entry name" value="Ser/Thr_Kinases-Pseudokinases"/>
</dbReference>
<dbReference type="AlphaFoldDB" id="A0A8H6Y9A5"/>
<feature type="region of interest" description="Disordered" evidence="1">
    <location>
        <begin position="481"/>
        <end position="512"/>
    </location>
</feature>
<dbReference type="Proteomes" id="UP000623467">
    <property type="component" value="Unassembled WGS sequence"/>
</dbReference>
<dbReference type="EMBL" id="JACAZH010000011">
    <property type="protein sequence ID" value="KAF7354977.1"/>
    <property type="molecule type" value="Genomic_DNA"/>
</dbReference>
<dbReference type="GO" id="GO:0005524">
    <property type="term" value="F:ATP binding"/>
    <property type="evidence" value="ECO:0007669"/>
    <property type="project" value="InterPro"/>
</dbReference>
<gene>
    <name evidence="3" type="ORF">MSAN_01413200</name>
</gene>
<evidence type="ECO:0000313" key="4">
    <source>
        <dbReference type="Proteomes" id="UP000623467"/>
    </source>
</evidence>
<dbReference type="OrthoDB" id="122279at2759"/>
<evidence type="ECO:0000259" key="2">
    <source>
        <dbReference type="PROSITE" id="PS50011"/>
    </source>
</evidence>
<dbReference type="Pfam" id="PF07714">
    <property type="entry name" value="PK_Tyr_Ser-Thr"/>
    <property type="match status" value="1"/>
</dbReference>
<protein>
    <recommendedName>
        <fullName evidence="2">Protein kinase domain-containing protein</fullName>
    </recommendedName>
</protein>
<feature type="compositionally biased region" description="Low complexity" evidence="1">
    <location>
        <begin position="486"/>
        <end position="500"/>
    </location>
</feature>
<comment type="caution">
    <text evidence="3">The sequence shown here is derived from an EMBL/GenBank/DDBJ whole genome shotgun (WGS) entry which is preliminary data.</text>
</comment>
<dbReference type="InterPro" id="IPR008271">
    <property type="entry name" value="Ser/Thr_kinase_AS"/>
</dbReference>
<feature type="region of interest" description="Disordered" evidence="1">
    <location>
        <begin position="103"/>
        <end position="122"/>
    </location>
</feature>